<organism evidence="2">
    <name type="scientific">Blautia hansenii</name>
    <name type="common">Ruminococcus hansenii</name>
    <dbReference type="NCBI Taxonomy" id="1322"/>
    <lineage>
        <taxon>Bacteria</taxon>
        <taxon>Bacillati</taxon>
        <taxon>Bacillota</taxon>
        <taxon>Clostridia</taxon>
        <taxon>Lachnospirales</taxon>
        <taxon>Lachnospiraceae</taxon>
        <taxon>Blautia</taxon>
    </lineage>
</organism>
<feature type="compositionally biased region" description="Low complexity" evidence="1">
    <location>
        <begin position="193"/>
        <end position="204"/>
    </location>
</feature>
<keyword evidence="2" id="KW-0176">Collagen</keyword>
<dbReference type="Pfam" id="PF01391">
    <property type="entry name" value="Collagen"/>
    <property type="match status" value="2"/>
</dbReference>
<dbReference type="GO" id="GO:0005615">
    <property type="term" value="C:extracellular space"/>
    <property type="evidence" value="ECO:0007669"/>
    <property type="project" value="TreeGrafter"/>
</dbReference>
<feature type="compositionally biased region" description="Basic and acidic residues" evidence="1">
    <location>
        <begin position="205"/>
        <end position="218"/>
    </location>
</feature>
<dbReference type="RefSeq" id="WP_156342572.1">
    <property type="nucleotide sequence ID" value="NZ_CACRSY010000014.1"/>
</dbReference>
<dbReference type="AlphaFoldDB" id="A0A6N2UUB4"/>
<dbReference type="Gene3D" id="1.20.5.320">
    <property type="entry name" value="6-Phosphogluconate Dehydrogenase, domain 3"/>
    <property type="match status" value="1"/>
</dbReference>
<dbReference type="InterPro" id="IPR008160">
    <property type="entry name" value="Collagen"/>
</dbReference>
<feature type="compositionally biased region" description="Low complexity" evidence="1">
    <location>
        <begin position="78"/>
        <end position="89"/>
    </location>
</feature>
<proteinExistence type="predicted"/>
<name>A0A6N2UUB4_BLAHA</name>
<dbReference type="PANTHER" id="PTHR24023:SF1082">
    <property type="entry name" value="COLLAGEN TRIPLE HELIX REPEAT"/>
    <property type="match status" value="1"/>
</dbReference>
<feature type="region of interest" description="Disordered" evidence="1">
    <location>
        <begin position="160"/>
        <end position="218"/>
    </location>
</feature>
<protein>
    <submittedName>
        <fullName evidence="2">Collagen triple helix repeat (20 copies)</fullName>
    </submittedName>
</protein>
<feature type="compositionally biased region" description="Basic and acidic residues" evidence="1">
    <location>
        <begin position="37"/>
        <end position="47"/>
    </location>
</feature>
<feature type="compositionally biased region" description="Low complexity" evidence="1">
    <location>
        <begin position="174"/>
        <end position="186"/>
    </location>
</feature>
<evidence type="ECO:0000256" key="1">
    <source>
        <dbReference type="SAM" id="MobiDB-lite"/>
    </source>
</evidence>
<reference evidence="2" key="1">
    <citation type="submission" date="2019-11" db="EMBL/GenBank/DDBJ databases">
        <authorList>
            <person name="Feng L."/>
        </authorList>
    </citation>
    <scope>NUCLEOTIDE SEQUENCE</scope>
    <source>
        <strain evidence="2">BhanseniiLFYP23</strain>
    </source>
</reference>
<dbReference type="InterPro" id="IPR050149">
    <property type="entry name" value="Collagen_superfamily"/>
</dbReference>
<dbReference type="EMBL" id="CACRSY010000014">
    <property type="protein sequence ID" value="VYT20897.1"/>
    <property type="molecule type" value="Genomic_DNA"/>
</dbReference>
<accession>A0A6N2UUB4</accession>
<dbReference type="PANTHER" id="PTHR24023">
    <property type="entry name" value="COLLAGEN ALPHA"/>
    <property type="match status" value="1"/>
</dbReference>
<sequence length="226" mass="22757">MPILLIDKIKQKNNGKFKLVDAADVEYNGKGLDEAIKSGEFKGDKGDAGPVGPAGAKGEQGETGPTGPVGAKGERGEAGPAGPAGAKGEQGIQGPKGEKGDPFAVAKTYPSVAAMNAGFATDGVKEGGFVVINTENVEDEDNAKLYVKGKSAYTFLTDLSGAQGMKGPQGERGPQGNPGAQGAAGPKGEKGDQGANGAQGPAGPKGEDGKTPTFEIRDGHLYAIYE</sequence>
<gene>
    <name evidence="2" type="ORF">BHLFYP23_00627</name>
</gene>
<feature type="region of interest" description="Disordered" evidence="1">
    <location>
        <begin position="37"/>
        <end position="103"/>
    </location>
</feature>
<evidence type="ECO:0000313" key="2">
    <source>
        <dbReference type="EMBL" id="VYT20897.1"/>
    </source>
</evidence>
<dbReference type="GO" id="GO:0031012">
    <property type="term" value="C:extracellular matrix"/>
    <property type="evidence" value="ECO:0007669"/>
    <property type="project" value="TreeGrafter"/>
</dbReference>